<proteinExistence type="predicted"/>
<dbReference type="Proteomes" id="UP000053091">
    <property type="component" value="Unassembled WGS sequence"/>
</dbReference>
<evidence type="ECO:0000313" key="2">
    <source>
        <dbReference type="Proteomes" id="UP000053091"/>
    </source>
</evidence>
<accession>A0A0S7C1R6</accession>
<dbReference type="STRING" id="1678841.TBC1_111246"/>
<dbReference type="RefSeq" id="WP_062039844.1">
    <property type="nucleotide sequence ID" value="NZ_DF968182.1"/>
</dbReference>
<dbReference type="AlphaFoldDB" id="A0A0S7C1R6"/>
<reference evidence="1" key="1">
    <citation type="journal article" date="2015" name="Genome Announc.">
        <title>Draft Genome Sequence of Bacteroidales Strain TBC1, a Novel Isolate from a Methanogenic Wastewater Treatment System.</title>
        <authorList>
            <person name="Tourlousse D.M."/>
            <person name="Matsuura N."/>
            <person name="Sun L."/>
            <person name="Toyonaga M."/>
            <person name="Kuroda K."/>
            <person name="Ohashi A."/>
            <person name="Cruz R."/>
            <person name="Yamaguchi T."/>
            <person name="Sekiguchi Y."/>
        </authorList>
    </citation>
    <scope>NUCLEOTIDE SEQUENCE [LARGE SCALE GENOMIC DNA]</scope>
    <source>
        <strain evidence="1">TBC1</strain>
    </source>
</reference>
<dbReference type="EMBL" id="DF968182">
    <property type="protein sequence ID" value="GAP43104.1"/>
    <property type="molecule type" value="Genomic_DNA"/>
</dbReference>
<gene>
    <name evidence="1" type="ORF">TBC1_111246</name>
</gene>
<evidence type="ECO:0000313" key="1">
    <source>
        <dbReference type="EMBL" id="GAP43104.1"/>
    </source>
</evidence>
<protein>
    <submittedName>
        <fullName evidence="1">Uncharacterized protein</fullName>
    </submittedName>
</protein>
<sequence>MKNVVSLWIILLLGLIAYSQDHKWYFNYNTGKSEIGHDIVCGDDGFVYVAGVEYNDLDHDIVVIALDKAGTRQWVYVYEGEQDKAMEVSEIHYGTDGNLYICGF</sequence>
<keyword evidence="2" id="KW-1185">Reference proteome</keyword>
<name>A0A0S7C1R6_9BACT</name>
<organism evidence="1">
    <name type="scientific">Lentimicrobium saccharophilum</name>
    <dbReference type="NCBI Taxonomy" id="1678841"/>
    <lineage>
        <taxon>Bacteria</taxon>
        <taxon>Pseudomonadati</taxon>
        <taxon>Bacteroidota</taxon>
        <taxon>Bacteroidia</taxon>
        <taxon>Bacteroidales</taxon>
        <taxon>Lentimicrobiaceae</taxon>
        <taxon>Lentimicrobium</taxon>
    </lineage>
</organism>
<dbReference type="OrthoDB" id="152464at2"/>